<gene>
    <name evidence="1" type="ORF">TRSC58_02172</name>
</gene>
<protein>
    <submittedName>
        <fullName evidence="1">Uncharacterized protein</fullName>
    </submittedName>
</protein>
<sequence length="297" mass="33321">MKYYAPEGMKRQLEAICSRIPNAFFLNVHCIPGEGCAVVSFNSNETAAAVMFMVNSANTTGAAGNSVASSSVNVIPATEAHQQLLWGPLMERVKKLEEKWRVWHAAYVAHPPHTIRQAWTDAKARGLRLEEELRRLTSNEDIKEGAEVAEGAAAPPSEERLRRKLQLLQERLECKQIIDQTEGQMQELYPEAHAQYLKTGPMEATYSTSKANVSNHRRLIFITDLPCRLDDAELLQFFQILDLQPVHVWRDPTKETSVCVEVPSVGHSFAVLRQLDGSGMRFCGAFFSRDRVVGGRK</sequence>
<dbReference type="Proteomes" id="UP000031737">
    <property type="component" value="Unassembled WGS sequence"/>
</dbReference>
<reference evidence="1 2" key="1">
    <citation type="submission" date="2013-07" db="EMBL/GenBank/DDBJ databases">
        <authorList>
            <person name="Stoco P.H."/>
            <person name="Wagner G."/>
            <person name="Gerber A."/>
            <person name="Zaha A."/>
            <person name="Thompson C."/>
            <person name="Bartholomeu D.C."/>
            <person name="Luckemeyer D.D."/>
            <person name="Bahia D."/>
            <person name="Loreto E."/>
            <person name="Prestes E.B."/>
            <person name="Lima F.M."/>
            <person name="Rodrigues-Luiz G."/>
            <person name="Vallejo G.A."/>
            <person name="Filho J.F."/>
            <person name="Monteiro K.M."/>
            <person name="Tyler K.M."/>
            <person name="de Almeida L.G."/>
            <person name="Ortiz M.F."/>
            <person name="Siervo M.A."/>
            <person name="de Moraes M.H."/>
            <person name="Cunha O.L."/>
            <person name="Mendonca-Neto R."/>
            <person name="Silva R."/>
            <person name="Teixeira S.M."/>
            <person name="Murta S.M."/>
            <person name="Sincero T.C."/>
            <person name="Mendes T.A."/>
            <person name="Urmenyi T.P."/>
            <person name="Silva V.G."/>
            <person name="da Rocha W.D."/>
            <person name="Andersson B."/>
            <person name="Romanha A.J."/>
            <person name="Steindel M."/>
            <person name="de Vasconcelos A.T."/>
            <person name="Grisard E.C."/>
        </authorList>
    </citation>
    <scope>NUCLEOTIDE SEQUENCE [LARGE SCALE GENOMIC DNA]</scope>
    <source>
        <strain evidence="1 2">SC58</strain>
    </source>
</reference>
<dbReference type="VEuPathDB" id="TriTrypDB:TRSC58_02172"/>
<keyword evidence="2" id="KW-1185">Reference proteome</keyword>
<accession>A0A061J5H2</accession>
<evidence type="ECO:0000313" key="1">
    <source>
        <dbReference type="EMBL" id="ESL10099.1"/>
    </source>
</evidence>
<name>A0A061J5H2_TRYRA</name>
<dbReference type="OrthoDB" id="245077at2759"/>
<proteinExistence type="predicted"/>
<dbReference type="AlphaFoldDB" id="A0A061J5H2"/>
<dbReference type="EMBL" id="AUPL01002172">
    <property type="protein sequence ID" value="ESL10099.1"/>
    <property type="molecule type" value="Genomic_DNA"/>
</dbReference>
<evidence type="ECO:0000313" key="2">
    <source>
        <dbReference type="Proteomes" id="UP000031737"/>
    </source>
</evidence>
<organism evidence="1 2">
    <name type="scientific">Trypanosoma rangeli SC58</name>
    <dbReference type="NCBI Taxonomy" id="429131"/>
    <lineage>
        <taxon>Eukaryota</taxon>
        <taxon>Discoba</taxon>
        <taxon>Euglenozoa</taxon>
        <taxon>Kinetoplastea</taxon>
        <taxon>Metakinetoplastina</taxon>
        <taxon>Trypanosomatida</taxon>
        <taxon>Trypanosomatidae</taxon>
        <taxon>Trypanosoma</taxon>
        <taxon>Herpetosoma</taxon>
    </lineage>
</organism>
<comment type="caution">
    <text evidence="1">The sequence shown here is derived from an EMBL/GenBank/DDBJ whole genome shotgun (WGS) entry which is preliminary data.</text>
</comment>